<dbReference type="GO" id="GO:0070181">
    <property type="term" value="F:small ribosomal subunit rRNA binding"/>
    <property type="evidence" value="ECO:0007669"/>
    <property type="project" value="TreeGrafter"/>
</dbReference>
<dbReference type="Proteomes" id="UP000178859">
    <property type="component" value="Unassembled WGS sequence"/>
</dbReference>
<evidence type="ECO:0000313" key="6">
    <source>
        <dbReference type="EMBL" id="OGE64814.1"/>
    </source>
</evidence>
<comment type="function">
    <text evidence="4">Binds as a heterodimer with protein bS6 to the central domain of the 16S rRNA, where it helps stabilize the platform of the 30S subunit.</text>
</comment>
<name>A0A1F5MHH1_9BACT</name>
<dbReference type="GO" id="GO:0006412">
    <property type="term" value="P:translation"/>
    <property type="evidence" value="ECO:0007669"/>
    <property type="project" value="UniProtKB-UniRule"/>
</dbReference>
<dbReference type="PANTHER" id="PTHR13479:SF40">
    <property type="entry name" value="SMALL RIBOSOMAL SUBUNIT PROTEIN BS18M"/>
    <property type="match status" value="1"/>
</dbReference>
<accession>A0A1F5MHH1</accession>
<comment type="caution">
    <text evidence="6">The sequence shown here is derived from an EMBL/GenBank/DDBJ whole genome shotgun (WGS) entry which is preliminary data.</text>
</comment>
<organism evidence="6 7">
    <name type="scientific">Candidatus Daviesbacteria bacterium RIFCSPLOWO2_02_FULL_36_7</name>
    <dbReference type="NCBI Taxonomy" id="1797792"/>
    <lineage>
        <taxon>Bacteria</taxon>
        <taxon>Candidatus Daviesiibacteriota</taxon>
    </lineage>
</organism>
<keyword evidence="4" id="KW-0694">RNA-binding</keyword>
<evidence type="ECO:0000256" key="2">
    <source>
        <dbReference type="ARBA" id="ARBA00022980"/>
    </source>
</evidence>
<evidence type="ECO:0000256" key="3">
    <source>
        <dbReference type="ARBA" id="ARBA00023274"/>
    </source>
</evidence>
<reference evidence="6 7" key="1">
    <citation type="journal article" date="2016" name="Nat. Commun.">
        <title>Thousands of microbial genomes shed light on interconnected biogeochemical processes in an aquifer system.</title>
        <authorList>
            <person name="Anantharaman K."/>
            <person name="Brown C.T."/>
            <person name="Hug L.A."/>
            <person name="Sharon I."/>
            <person name="Castelle C.J."/>
            <person name="Probst A.J."/>
            <person name="Thomas B.C."/>
            <person name="Singh A."/>
            <person name="Wilkins M.J."/>
            <person name="Karaoz U."/>
            <person name="Brodie E.L."/>
            <person name="Williams K.H."/>
            <person name="Hubbard S.S."/>
            <person name="Banfield J.F."/>
        </authorList>
    </citation>
    <scope>NUCLEOTIDE SEQUENCE [LARGE SCALE GENOMIC DNA]</scope>
</reference>
<dbReference type="HAMAP" id="MF_00270">
    <property type="entry name" value="Ribosomal_bS18"/>
    <property type="match status" value="1"/>
</dbReference>
<dbReference type="PANTHER" id="PTHR13479">
    <property type="entry name" value="30S RIBOSOMAL PROTEIN S18"/>
    <property type="match status" value="1"/>
</dbReference>
<comment type="subunit">
    <text evidence="4">Part of the 30S ribosomal subunit. Forms a tight heterodimer with protein bS6.</text>
</comment>
<gene>
    <name evidence="4" type="primary">rpsR</name>
    <name evidence="6" type="ORF">A3I48_02625</name>
</gene>
<evidence type="ECO:0000256" key="5">
    <source>
        <dbReference type="RuleBase" id="RU003910"/>
    </source>
</evidence>
<keyword evidence="2 4" id="KW-0689">Ribosomal protein</keyword>
<dbReference type="GO" id="GO:0003735">
    <property type="term" value="F:structural constituent of ribosome"/>
    <property type="evidence" value="ECO:0007669"/>
    <property type="project" value="InterPro"/>
</dbReference>
<comment type="similarity">
    <text evidence="1 4 5">Belongs to the bacterial ribosomal protein bS18 family.</text>
</comment>
<protein>
    <recommendedName>
        <fullName evidence="4">Small ribosomal subunit protein bS18</fullName>
    </recommendedName>
</protein>
<dbReference type="Gene3D" id="4.10.640.10">
    <property type="entry name" value="Ribosomal protein S18"/>
    <property type="match status" value="1"/>
</dbReference>
<sequence>MAEKKITRKITKVSKEAKEPVEKPVEAEKVVRKKVCFFCQSKIAPSYTDTSVLRHYLSDRVKIVSKLKSNVCSRHQRAVTKQIKYARHLGLLPFVPKV</sequence>
<evidence type="ECO:0000256" key="4">
    <source>
        <dbReference type="HAMAP-Rule" id="MF_00270"/>
    </source>
</evidence>
<dbReference type="InterPro" id="IPR001648">
    <property type="entry name" value="Ribosomal_bS18"/>
</dbReference>
<evidence type="ECO:0000313" key="7">
    <source>
        <dbReference type="Proteomes" id="UP000178859"/>
    </source>
</evidence>
<dbReference type="Pfam" id="PF01084">
    <property type="entry name" value="Ribosomal_S18"/>
    <property type="match status" value="1"/>
</dbReference>
<dbReference type="EMBL" id="MFDT01000035">
    <property type="protein sequence ID" value="OGE64814.1"/>
    <property type="molecule type" value="Genomic_DNA"/>
</dbReference>
<dbReference type="AlphaFoldDB" id="A0A1F5MHH1"/>
<proteinExistence type="inferred from homology"/>
<evidence type="ECO:0000256" key="1">
    <source>
        <dbReference type="ARBA" id="ARBA00005589"/>
    </source>
</evidence>
<dbReference type="GO" id="GO:0022627">
    <property type="term" value="C:cytosolic small ribosomal subunit"/>
    <property type="evidence" value="ECO:0007669"/>
    <property type="project" value="TreeGrafter"/>
</dbReference>
<dbReference type="SUPFAM" id="SSF46911">
    <property type="entry name" value="Ribosomal protein S18"/>
    <property type="match status" value="1"/>
</dbReference>
<dbReference type="PRINTS" id="PR00974">
    <property type="entry name" value="RIBOSOMALS18"/>
</dbReference>
<dbReference type="NCBIfam" id="TIGR00165">
    <property type="entry name" value="S18"/>
    <property type="match status" value="1"/>
</dbReference>
<keyword evidence="3 4" id="KW-0687">Ribonucleoprotein</keyword>
<keyword evidence="4" id="KW-0699">rRNA-binding</keyword>
<dbReference type="InterPro" id="IPR036870">
    <property type="entry name" value="Ribosomal_bS18_sf"/>
</dbReference>